<dbReference type="InterPro" id="IPR019826">
    <property type="entry name" value="Carboxylesterase_B_AS"/>
</dbReference>
<dbReference type="InterPro" id="IPR029058">
    <property type="entry name" value="AB_hydrolase_fold"/>
</dbReference>
<evidence type="ECO:0000259" key="5">
    <source>
        <dbReference type="Pfam" id="PF00135"/>
    </source>
</evidence>
<dbReference type="Gene3D" id="3.40.50.1820">
    <property type="entry name" value="alpha/beta hydrolase"/>
    <property type="match status" value="1"/>
</dbReference>
<dbReference type="PANTHER" id="PTHR11559">
    <property type="entry name" value="CARBOXYLESTERASE"/>
    <property type="match status" value="1"/>
</dbReference>
<feature type="compositionally biased region" description="Basic and acidic residues" evidence="4">
    <location>
        <begin position="1"/>
        <end position="13"/>
    </location>
</feature>
<evidence type="ECO:0000256" key="4">
    <source>
        <dbReference type="SAM" id="MobiDB-lite"/>
    </source>
</evidence>
<reference evidence="7" key="1">
    <citation type="submission" date="2016-10" db="EMBL/GenBank/DDBJ databases">
        <authorList>
            <person name="Varghese N."/>
            <person name="Submissions S."/>
        </authorList>
    </citation>
    <scope>NUCLEOTIDE SEQUENCE [LARGE SCALE GENOMIC DNA]</scope>
    <source>
        <strain evidence="7">DSM 22002</strain>
    </source>
</reference>
<accession>A0A1G8B8J6</accession>
<dbReference type="Proteomes" id="UP000198822">
    <property type="component" value="Chromosome I"/>
</dbReference>
<organism evidence="6 7">
    <name type="scientific">Agrococcus jejuensis</name>
    <dbReference type="NCBI Taxonomy" id="399736"/>
    <lineage>
        <taxon>Bacteria</taxon>
        <taxon>Bacillati</taxon>
        <taxon>Actinomycetota</taxon>
        <taxon>Actinomycetes</taxon>
        <taxon>Micrococcales</taxon>
        <taxon>Microbacteriaceae</taxon>
        <taxon>Agrococcus</taxon>
    </lineage>
</organism>
<evidence type="ECO:0000256" key="2">
    <source>
        <dbReference type="ARBA" id="ARBA00022801"/>
    </source>
</evidence>
<evidence type="ECO:0000313" key="6">
    <source>
        <dbReference type="EMBL" id="SDH29343.1"/>
    </source>
</evidence>
<dbReference type="SUPFAM" id="SSF53474">
    <property type="entry name" value="alpha/beta-Hydrolases"/>
    <property type="match status" value="1"/>
</dbReference>
<evidence type="ECO:0000256" key="1">
    <source>
        <dbReference type="ARBA" id="ARBA00005964"/>
    </source>
</evidence>
<dbReference type="GO" id="GO:0016787">
    <property type="term" value="F:hydrolase activity"/>
    <property type="evidence" value="ECO:0007669"/>
    <property type="project" value="UniProtKB-KW"/>
</dbReference>
<name>A0A1G8B8J6_9MICO</name>
<sequence length="579" mass="60029">MRSVERVSSERTDAGAGGARDLVIPTPSGRVRGRWETVGSPSSRAHGRETAQVAAFRGIPYAEAPTGARRFRAPVPKAPWDGIRDATANGATPQRIGDPRALIPEPSVDGDDTLHVTVLTPDPSPDANLPVLVWIHGGGYTTGSPASPWYGNGTFARDGVVTVLVSYRLGFDGFGWIEGVPQNRGVRDWLAALEWVQRHVGAFGGDPSRVTVAGQSAGGGAVLTLLGMRAAEGLFARAWAASPALADVPEQTARALAARLGDRLGIGAHGGVPLLETMRRTTERDVLRAQPKARRGAGRGLYRLADELLAIGPVVDGELVERPTMEALAAGAGATVPLVVGAMHDELALTEALVPRWLHGATGALRAIPSSVTLGAAHVDAATRRAYVAANPDAARAGAGALACRYLSDVIFGGAVVGAAHAREHASDPSVRARRTLEHPDAAVRAGERVPAALAEGADTWAYRFDWASPTRGGAVHCVDVPFAFDALGDAHADHLVGVDAPQSLADAVHGAMVAFATGGDPGWQPWSDEPGATRILGAASDVVADPAPTVDPAGWSRVAPLITAGIAPRRPRVPGPRS</sequence>
<proteinExistence type="inferred from homology"/>
<dbReference type="STRING" id="399736.SAMN04489720_0727"/>
<dbReference type="PROSITE" id="PS00122">
    <property type="entry name" value="CARBOXYLESTERASE_B_1"/>
    <property type="match status" value="1"/>
</dbReference>
<keyword evidence="2 3" id="KW-0378">Hydrolase</keyword>
<dbReference type="AlphaFoldDB" id="A0A1G8B8J6"/>
<feature type="domain" description="Carboxylesterase type B" evidence="5">
    <location>
        <begin position="22"/>
        <end position="523"/>
    </location>
</feature>
<protein>
    <recommendedName>
        <fullName evidence="3">Carboxylic ester hydrolase</fullName>
        <ecNumber evidence="3">3.1.1.-</ecNumber>
    </recommendedName>
</protein>
<dbReference type="InterPro" id="IPR002018">
    <property type="entry name" value="CarbesteraseB"/>
</dbReference>
<gene>
    <name evidence="6" type="ORF">SAMN04489720_0727</name>
</gene>
<dbReference type="InterPro" id="IPR050309">
    <property type="entry name" value="Type-B_Carboxylest/Lipase"/>
</dbReference>
<dbReference type="EC" id="3.1.1.-" evidence="3"/>
<evidence type="ECO:0000256" key="3">
    <source>
        <dbReference type="RuleBase" id="RU361235"/>
    </source>
</evidence>
<feature type="region of interest" description="Disordered" evidence="4">
    <location>
        <begin position="1"/>
        <end position="49"/>
    </location>
</feature>
<evidence type="ECO:0000313" key="7">
    <source>
        <dbReference type="Proteomes" id="UP000198822"/>
    </source>
</evidence>
<dbReference type="Pfam" id="PF00135">
    <property type="entry name" value="COesterase"/>
    <property type="match status" value="1"/>
</dbReference>
<dbReference type="EMBL" id="LT629695">
    <property type="protein sequence ID" value="SDH29343.1"/>
    <property type="molecule type" value="Genomic_DNA"/>
</dbReference>
<comment type="similarity">
    <text evidence="1 3">Belongs to the type-B carboxylesterase/lipase family.</text>
</comment>
<keyword evidence="7" id="KW-1185">Reference proteome</keyword>